<dbReference type="EnsemblMetazoa" id="SMAR004782-RA">
    <property type="protein sequence ID" value="SMAR004782-PA"/>
    <property type="gene ID" value="SMAR004782"/>
</dbReference>
<evidence type="ECO:0000256" key="2">
    <source>
        <dbReference type="PROSITE-ProRule" id="PRU00497"/>
    </source>
</evidence>
<name>T1IUF9_STRMM</name>
<dbReference type="GO" id="GO:0005615">
    <property type="term" value="C:extracellular space"/>
    <property type="evidence" value="ECO:0007669"/>
    <property type="project" value="TreeGrafter"/>
</dbReference>
<dbReference type="AlphaFoldDB" id="T1IUF9"/>
<dbReference type="InterPro" id="IPR000618">
    <property type="entry name" value="Insect_cuticle"/>
</dbReference>
<accession>T1IUF9</accession>
<dbReference type="InterPro" id="IPR031311">
    <property type="entry name" value="CHIT_BIND_RR_consensus"/>
</dbReference>
<keyword evidence="1 2" id="KW-0193">Cuticle</keyword>
<dbReference type="GO" id="GO:0031012">
    <property type="term" value="C:extracellular matrix"/>
    <property type="evidence" value="ECO:0007669"/>
    <property type="project" value="TreeGrafter"/>
</dbReference>
<keyword evidence="5" id="KW-1185">Reference proteome</keyword>
<sequence>MTIATSTKIFLVVFTSCLCSAISQFSSHEKDYYDSAEDDDAITAESYPMGVVAPLIPPPYGHRSNVPYNPSVYGTSSTYHEQDYGGYGSYRFGYKVEDPYTGNYQSRDEEKDDYGAVKGSYSLVEPDGNIRTVYYIADKYGYRAYVKNSHKPSSSHGLPPPF</sequence>
<dbReference type="Proteomes" id="UP000014500">
    <property type="component" value="Unassembled WGS sequence"/>
</dbReference>
<dbReference type="OMA" id="NIRTVYY"/>
<feature type="chain" id="PRO_5004579565" evidence="3">
    <location>
        <begin position="24"/>
        <end position="162"/>
    </location>
</feature>
<reference evidence="4" key="2">
    <citation type="submission" date="2015-02" db="UniProtKB">
        <authorList>
            <consortium name="EnsemblMetazoa"/>
        </authorList>
    </citation>
    <scope>IDENTIFICATION</scope>
</reference>
<dbReference type="PANTHER" id="PTHR12236">
    <property type="entry name" value="STRUCTURAL CONTITUENT OF CUTICLE"/>
    <property type="match status" value="1"/>
</dbReference>
<dbReference type="InterPro" id="IPR051217">
    <property type="entry name" value="Insect_Cuticle_Struc_Prot"/>
</dbReference>
<dbReference type="EMBL" id="JH431533">
    <property type="status" value="NOT_ANNOTATED_CDS"/>
    <property type="molecule type" value="Genomic_DNA"/>
</dbReference>
<protein>
    <submittedName>
        <fullName evidence="4">Uncharacterized protein</fullName>
    </submittedName>
</protein>
<dbReference type="HOGENOM" id="CLU_075165_0_4_1"/>
<evidence type="ECO:0000256" key="1">
    <source>
        <dbReference type="ARBA" id="ARBA00022460"/>
    </source>
</evidence>
<dbReference type="PhylomeDB" id="T1IUF9"/>
<dbReference type="PROSITE" id="PS00233">
    <property type="entry name" value="CHIT_BIND_RR_1"/>
    <property type="match status" value="1"/>
</dbReference>
<evidence type="ECO:0000256" key="3">
    <source>
        <dbReference type="SAM" id="SignalP"/>
    </source>
</evidence>
<dbReference type="PROSITE" id="PS51155">
    <property type="entry name" value="CHIT_BIND_RR_2"/>
    <property type="match status" value="1"/>
</dbReference>
<dbReference type="Pfam" id="PF00379">
    <property type="entry name" value="Chitin_bind_4"/>
    <property type="match status" value="1"/>
</dbReference>
<feature type="signal peptide" evidence="3">
    <location>
        <begin position="1"/>
        <end position="23"/>
    </location>
</feature>
<organism evidence="4 5">
    <name type="scientific">Strigamia maritima</name>
    <name type="common">European centipede</name>
    <name type="synonym">Geophilus maritimus</name>
    <dbReference type="NCBI Taxonomy" id="126957"/>
    <lineage>
        <taxon>Eukaryota</taxon>
        <taxon>Metazoa</taxon>
        <taxon>Ecdysozoa</taxon>
        <taxon>Arthropoda</taxon>
        <taxon>Myriapoda</taxon>
        <taxon>Chilopoda</taxon>
        <taxon>Pleurostigmophora</taxon>
        <taxon>Geophilomorpha</taxon>
        <taxon>Linotaeniidae</taxon>
        <taxon>Strigamia</taxon>
    </lineage>
</organism>
<evidence type="ECO:0000313" key="5">
    <source>
        <dbReference type="Proteomes" id="UP000014500"/>
    </source>
</evidence>
<evidence type="ECO:0000313" key="4">
    <source>
        <dbReference type="EnsemblMetazoa" id="SMAR004782-PA"/>
    </source>
</evidence>
<keyword evidence="3" id="KW-0732">Signal</keyword>
<dbReference type="GO" id="GO:0042302">
    <property type="term" value="F:structural constituent of cuticle"/>
    <property type="evidence" value="ECO:0007669"/>
    <property type="project" value="UniProtKB-UniRule"/>
</dbReference>
<reference evidence="5" key="1">
    <citation type="submission" date="2011-05" db="EMBL/GenBank/DDBJ databases">
        <authorList>
            <person name="Richards S.R."/>
            <person name="Qu J."/>
            <person name="Jiang H."/>
            <person name="Jhangiani S.N."/>
            <person name="Agravi P."/>
            <person name="Goodspeed R."/>
            <person name="Gross S."/>
            <person name="Mandapat C."/>
            <person name="Jackson L."/>
            <person name="Mathew T."/>
            <person name="Pu L."/>
            <person name="Thornton R."/>
            <person name="Saada N."/>
            <person name="Wilczek-Boney K.B."/>
            <person name="Lee S."/>
            <person name="Kovar C."/>
            <person name="Wu Y."/>
            <person name="Scherer S.E."/>
            <person name="Worley K.C."/>
            <person name="Muzny D.M."/>
            <person name="Gibbs R."/>
        </authorList>
    </citation>
    <scope>NUCLEOTIDE SEQUENCE</scope>
    <source>
        <strain evidence="5">Brora</strain>
    </source>
</reference>
<dbReference type="PRINTS" id="PR00947">
    <property type="entry name" value="CUTICLE"/>
</dbReference>
<dbReference type="PANTHER" id="PTHR12236:SF95">
    <property type="entry name" value="CUTICULAR PROTEIN 76BD, ISOFORM C-RELATED"/>
    <property type="match status" value="1"/>
</dbReference>
<proteinExistence type="predicted"/>